<dbReference type="OMA" id="YKGVMFE"/>
<gene>
    <name evidence="1" type="ORF">CHH72_07130</name>
</gene>
<proteinExistence type="predicted"/>
<dbReference type="EMBL" id="NPCC01000007">
    <property type="protein sequence ID" value="PAE89644.1"/>
    <property type="molecule type" value="Genomic_DNA"/>
</dbReference>
<name>A0A268P1L6_SHOCL</name>
<evidence type="ECO:0000313" key="1">
    <source>
        <dbReference type="EMBL" id="PAE89644.1"/>
    </source>
</evidence>
<sequence>MLVLIFRLLIVATIVVISYSLIKYTLQPERKLKKAQNAHQFYFLDDSTNVRKNFQLTFKGIMFEGEKYLEATKESFEVVRVYIKADTDRLRGLTFSDFHFIEEEVLLRYPEATIEWASPIKEFMKQAKQPEER</sequence>
<evidence type="ECO:0000313" key="2">
    <source>
        <dbReference type="Proteomes" id="UP000216207"/>
    </source>
</evidence>
<reference evidence="1 2" key="1">
    <citation type="submission" date="2017-07" db="EMBL/GenBank/DDBJ databases">
        <title>Isolation and whole genome analysis of endospore-forming bacteria from heroin.</title>
        <authorList>
            <person name="Kalinowski J."/>
            <person name="Ahrens B."/>
            <person name="Al-Dilaimi A."/>
            <person name="Winkler A."/>
            <person name="Wibberg D."/>
            <person name="Schleenbecker U."/>
            <person name="Ruckert C."/>
            <person name="Wolfel R."/>
            <person name="Grass G."/>
        </authorList>
    </citation>
    <scope>NUCLEOTIDE SEQUENCE [LARGE SCALE GENOMIC DNA]</scope>
    <source>
        <strain evidence="1 2">7539</strain>
    </source>
</reference>
<accession>A0A268P1L6</accession>
<comment type="caution">
    <text evidence="1">The sequence shown here is derived from an EMBL/GenBank/DDBJ whole genome shotgun (WGS) entry which is preliminary data.</text>
</comment>
<organism evidence="1 2">
    <name type="scientific">Shouchella clausii</name>
    <name type="common">Alkalihalobacillus clausii</name>
    <dbReference type="NCBI Taxonomy" id="79880"/>
    <lineage>
        <taxon>Bacteria</taxon>
        <taxon>Bacillati</taxon>
        <taxon>Bacillota</taxon>
        <taxon>Bacilli</taxon>
        <taxon>Bacillales</taxon>
        <taxon>Bacillaceae</taxon>
        <taxon>Shouchella</taxon>
    </lineage>
</organism>
<protein>
    <submittedName>
        <fullName evidence="1">Sigma-w pathway protein ysdB</fullName>
    </submittedName>
</protein>
<dbReference type="Proteomes" id="UP000216207">
    <property type="component" value="Unassembled WGS sequence"/>
</dbReference>
<dbReference type="AlphaFoldDB" id="A0A268P1L6"/>
<dbReference type="RefSeq" id="WP_011247527.1">
    <property type="nucleotide sequence ID" value="NZ_BOQQ01000002.1"/>
</dbReference>